<keyword evidence="2" id="KW-1185">Reference proteome</keyword>
<dbReference type="EMBL" id="SLUN01000032">
    <property type="protein sequence ID" value="TCL61775.1"/>
    <property type="molecule type" value="Genomic_DNA"/>
</dbReference>
<proteinExistence type="predicted"/>
<evidence type="ECO:0000313" key="1">
    <source>
        <dbReference type="EMBL" id="TCL61775.1"/>
    </source>
</evidence>
<dbReference type="OrthoDB" id="5126154at2"/>
<comment type="caution">
    <text evidence="1">The sequence shown here is derived from an EMBL/GenBank/DDBJ whole genome shotgun (WGS) entry which is preliminary data.</text>
</comment>
<organism evidence="1 2">
    <name type="scientific">Hydrogenispora ethanolica</name>
    <dbReference type="NCBI Taxonomy" id="1082276"/>
    <lineage>
        <taxon>Bacteria</taxon>
        <taxon>Bacillati</taxon>
        <taxon>Bacillota</taxon>
        <taxon>Hydrogenispora</taxon>
    </lineage>
</organism>
<dbReference type="Proteomes" id="UP000295008">
    <property type="component" value="Unassembled WGS sequence"/>
</dbReference>
<gene>
    <name evidence="1" type="ORF">EDC14_10328</name>
</gene>
<name>A0A4R1R801_HYDET</name>
<dbReference type="AlphaFoldDB" id="A0A4R1R801"/>
<accession>A0A4R1R801</accession>
<dbReference type="RefSeq" id="WP_132016142.1">
    <property type="nucleotide sequence ID" value="NZ_SLUN01000032.1"/>
</dbReference>
<sequence length="190" mass="22008">MGRKSWFWGILLCGLIIGSAASGKASDFRGNRWGGSMKQVAQQERAELEFRDDQSLFYRTRVAGLNCYLIYQFDRNQLYQAGYIIPPRNRNLNGCFQDYQKLLRYLVADYGEPQENQALWSDNALRDQPEKYGMAVSLGHLARQAIWYTPGTVIRLRLWGENRQINLGAGFFRRTQEETHPHSKTVFFGI</sequence>
<protein>
    <submittedName>
        <fullName evidence="1">Uncharacterized protein</fullName>
    </submittedName>
</protein>
<evidence type="ECO:0000313" key="2">
    <source>
        <dbReference type="Proteomes" id="UP000295008"/>
    </source>
</evidence>
<reference evidence="1 2" key="1">
    <citation type="submission" date="2019-03" db="EMBL/GenBank/DDBJ databases">
        <title>Genomic Encyclopedia of Type Strains, Phase IV (KMG-IV): sequencing the most valuable type-strain genomes for metagenomic binning, comparative biology and taxonomic classification.</title>
        <authorList>
            <person name="Goeker M."/>
        </authorList>
    </citation>
    <scope>NUCLEOTIDE SEQUENCE [LARGE SCALE GENOMIC DNA]</scope>
    <source>
        <strain evidence="1 2">LX-B</strain>
    </source>
</reference>